<dbReference type="EMBL" id="BGPR01010786">
    <property type="protein sequence ID" value="GBN48007.1"/>
    <property type="molecule type" value="Genomic_DNA"/>
</dbReference>
<feature type="region of interest" description="Disordered" evidence="1">
    <location>
        <begin position="236"/>
        <end position="267"/>
    </location>
</feature>
<dbReference type="Proteomes" id="UP000499080">
    <property type="component" value="Unassembled WGS sequence"/>
</dbReference>
<dbReference type="AlphaFoldDB" id="A0A4Y2PCM9"/>
<protein>
    <submittedName>
        <fullName evidence="2">Uncharacterized protein</fullName>
    </submittedName>
</protein>
<evidence type="ECO:0000313" key="2">
    <source>
        <dbReference type="EMBL" id="GBN48007.1"/>
    </source>
</evidence>
<evidence type="ECO:0000256" key="1">
    <source>
        <dbReference type="SAM" id="MobiDB-lite"/>
    </source>
</evidence>
<feature type="compositionally biased region" description="Polar residues" evidence="1">
    <location>
        <begin position="238"/>
        <end position="254"/>
    </location>
</feature>
<organism evidence="2 3">
    <name type="scientific">Araneus ventricosus</name>
    <name type="common">Orbweaver spider</name>
    <name type="synonym">Epeira ventricosa</name>
    <dbReference type="NCBI Taxonomy" id="182803"/>
    <lineage>
        <taxon>Eukaryota</taxon>
        <taxon>Metazoa</taxon>
        <taxon>Ecdysozoa</taxon>
        <taxon>Arthropoda</taxon>
        <taxon>Chelicerata</taxon>
        <taxon>Arachnida</taxon>
        <taxon>Araneae</taxon>
        <taxon>Araneomorphae</taxon>
        <taxon>Entelegynae</taxon>
        <taxon>Araneoidea</taxon>
        <taxon>Araneidae</taxon>
        <taxon>Araneus</taxon>
    </lineage>
</organism>
<gene>
    <name evidence="2" type="ORF">AVEN_243067_1</name>
</gene>
<feature type="region of interest" description="Disordered" evidence="1">
    <location>
        <begin position="85"/>
        <end position="112"/>
    </location>
</feature>
<evidence type="ECO:0000313" key="3">
    <source>
        <dbReference type="Proteomes" id="UP000499080"/>
    </source>
</evidence>
<comment type="caution">
    <text evidence="2">The sequence shown here is derived from an EMBL/GenBank/DDBJ whole genome shotgun (WGS) entry which is preliminary data.</text>
</comment>
<proteinExistence type="predicted"/>
<reference evidence="2 3" key="1">
    <citation type="journal article" date="2019" name="Sci. Rep.">
        <title>Orb-weaving spider Araneus ventricosus genome elucidates the spidroin gene catalogue.</title>
        <authorList>
            <person name="Kono N."/>
            <person name="Nakamura H."/>
            <person name="Ohtoshi R."/>
            <person name="Moran D.A.P."/>
            <person name="Shinohara A."/>
            <person name="Yoshida Y."/>
            <person name="Fujiwara M."/>
            <person name="Mori M."/>
            <person name="Tomita M."/>
            <person name="Arakawa K."/>
        </authorList>
    </citation>
    <scope>NUCLEOTIDE SEQUENCE [LARGE SCALE GENOMIC DNA]</scope>
</reference>
<keyword evidence="3" id="KW-1185">Reference proteome</keyword>
<sequence>MAESYKLNPPSKTMDENSYEDIVTILSSFPTDVIDIICSKAKMLRERFDPAQPSVVSDSDAKADFVLNDIVDDVILNNSNENETCLPDNKSLDNSKEASNTSSQEIHSDEAEIVEENQEDVSELEALYLEMQQSAFQDLIRPNFPLTRLPTNAYCREWLLKHAECCLTDSIFDHSGIKMDLQKPNENEFRGVSESAEQRIFDNSQESSEKCKDEMVFDEGLTSENILDDAYTVKEDSVQNSSPNDTDLQSSSANDKPLPISESFDNSHVTSNIVGDEVETVEIVQEDTSALQTLYQENQKVSLHEIVRPKRRLPKKACRKWLSKHVFCCLRGSVLEHLDDNRDEKDIRRISEFAEQRIIDNSHESRNMGSDDVVSSIRKSPTNACRKCLLKHVLCCLKN</sequence>
<name>A0A4Y2PCM9_ARAVE</name>
<accession>A0A4Y2PCM9</accession>